<comment type="caution">
    <text evidence="5">The sequence shown here is derived from an EMBL/GenBank/DDBJ whole genome shotgun (WGS) entry which is preliminary data.</text>
</comment>
<gene>
    <name evidence="6" type="ORF">GMD52_08140</name>
    <name evidence="5" type="ORF">GMD59_18035</name>
</gene>
<feature type="chain" id="PRO_5036177389" description="DUF7601 domain-containing protein" evidence="3">
    <location>
        <begin position="27"/>
        <end position="440"/>
    </location>
</feature>
<evidence type="ECO:0000313" key="8">
    <source>
        <dbReference type="Proteomes" id="UP000472755"/>
    </source>
</evidence>
<dbReference type="EMBL" id="WMZU01000054">
    <property type="protein sequence ID" value="MTS29161.1"/>
    <property type="molecule type" value="Genomic_DNA"/>
</dbReference>
<name>A0A6I3QDM2_9FIRM</name>
<feature type="transmembrane region" description="Helical" evidence="2">
    <location>
        <begin position="406"/>
        <end position="430"/>
    </location>
</feature>
<organism evidence="5 8">
    <name type="scientific">Ruthenibacterium lactatiformans</name>
    <dbReference type="NCBI Taxonomy" id="1550024"/>
    <lineage>
        <taxon>Bacteria</taxon>
        <taxon>Bacillati</taxon>
        <taxon>Bacillota</taxon>
        <taxon>Clostridia</taxon>
        <taxon>Eubacteriales</taxon>
        <taxon>Oscillospiraceae</taxon>
        <taxon>Ruthenibacterium</taxon>
    </lineage>
</organism>
<dbReference type="Gene3D" id="2.60.40.3050">
    <property type="match status" value="1"/>
</dbReference>
<evidence type="ECO:0000256" key="2">
    <source>
        <dbReference type="SAM" id="Phobius"/>
    </source>
</evidence>
<evidence type="ECO:0000313" key="7">
    <source>
        <dbReference type="Proteomes" id="UP000449193"/>
    </source>
</evidence>
<feature type="signal peptide" evidence="3">
    <location>
        <begin position="1"/>
        <end position="26"/>
    </location>
</feature>
<accession>A0A6I3QDM2</accession>
<dbReference type="RefSeq" id="WP_155201212.1">
    <property type="nucleotide sequence ID" value="NZ_JBBNKJ010000032.1"/>
</dbReference>
<feature type="domain" description="DUF7601" evidence="4">
    <location>
        <begin position="250"/>
        <end position="398"/>
    </location>
</feature>
<dbReference type="EMBL" id="WMZR01000009">
    <property type="protein sequence ID" value="MTS51510.1"/>
    <property type="molecule type" value="Genomic_DNA"/>
</dbReference>
<proteinExistence type="predicted"/>
<reference evidence="7 8" key="1">
    <citation type="journal article" date="2019" name="Nat. Med.">
        <title>A library of human gut bacterial isolates paired with longitudinal multiomics data enables mechanistic microbiome research.</title>
        <authorList>
            <person name="Poyet M."/>
            <person name="Groussin M."/>
            <person name="Gibbons S.M."/>
            <person name="Avila-Pacheco J."/>
            <person name="Jiang X."/>
            <person name="Kearney S.M."/>
            <person name="Perrotta A.R."/>
            <person name="Berdy B."/>
            <person name="Zhao S."/>
            <person name="Lieberman T.D."/>
            <person name="Swanson P.K."/>
            <person name="Smith M."/>
            <person name="Roesemann S."/>
            <person name="Alexander J.E."/>
            <person name="Rich S.A."/>
            <person name="Livny J."/>
            <person name="Vlamakis H."/>
            <person name="Clish C."/>
            <person name="Bullock K."/>
            <person name="Deik A."/>
            <person name="Scott J."/>
            <person name="Pierce K.A."/>
            <person name="Xavier R.J."/>
            <person name="Alm E.J."/>
        </authorList>
    </citation>
    <scope>NUCLEOTIDE SEQUENCE [LARGE SCALE GENOMIC DNA]</scope>
    <source>
        <strain evidence="5 8">BIOML-A4</strain>
        <strain evidence="6 7">BIOML-A7</strain>
    </source>
</reference>
<dbReference type="AlphaFoldDB" id="A0A6I3QDM2"/>
<feature type="compositionally biased region" description="Polar residues" evidence="1">
    <location>
        <begin position="293"/>
        <end position="308"/>
    </location>
</feature>
<evidence type="ECO:0000256" key="1">
    <source>
        <dbReference type="SAM" id="MobiDB-lite"/>
    </source>
</evidence>
<keyword evidence="3" id="KW-0732">Signal</keyword>
<evidence type="ECO:0000256" key="3">
    <source>
        <dbReference type="SAM" id="SignalP"/>
    </source>
</evidence>
<dbReference type="Proteomes" id="UP000472755">
    <property type="component" value="Unassembled WGS sequence"/>
</dbReference>
<dbReference type="InterPro" id="IPR038174">
    <property type="entry name" value="Strep_pil_link_sf"/>
</dbReference>
<feature type="region of interest" description="Disordered" evidence="1">
    <location>
        <begin position="286"/>
        <end position="308"/>
    </location>
</feature>
<keyword evidence="2" id="KW-0472">Membrane</keyword>
<dbReference type="InterPro" id="IPR055382">
    <property type="entry name" value="DUF7601"/>
</dbReference>
<evidence type="ECO:0000259" key="4">
    <source>
        <dbReference type="Pfam" id="PF24547"/>
    </source>
</evidence>
<sequence>MKTIKKLCCVLLVFAVVMSLGVTAFAENKYENSAGLTPVDGTSLTFKKFLIIGAGDNVPNVTFSYTIAAGTAISTDTSSNTEFQVDAGVDADKVTITDTTFAPRATTYTSVQTGDIDVTRQASDRATGLTADTGVEFETSKGEQYAVQNATVDFSGVTFVEPGVYRYIITETASTTNAAAGIMHDNDVDRVLDVYVTDNNGTLEISGYVLHKNESNIAISSTMGSNDVMSEGEPLDDKTDGFTNEYKSKDLVFKKEVVGNQASRDKYFEFTLKLENVGNENTFTVSIADDNDPNTTDGNADATSGSNNATITANRGKENVLTLTSDASGEITRKFYLQHGQSIAVRGLPLNAEYTVTENAEDYKSTGASVTGYTDATSGDIGIVAGNNKVVKTSFKNERQGIIPTGLFTIVGPAIAVILIALIGIGIVLMGKRRKEERAE</sequence>
<dbReference type="Pfam" id="PF24547">
    <property type="entry name" value="DUF7601"/>
    <property type="match status" value="1"/>
</dbReference>
<dbReference type="Proteomes" id="UP000449193">
    <property type="component" value="Unassembled WGS sequence"/>
</dbReference>
<evidence type="ECO:0000313" key="6">
    <source>
        <dbReference type="EMBL" id="MTS51510.1"/>
    </source>
</evidence>
<keyword evidence="2" id="KW-1133">Transmembrane helix</keyword>
<evidence type="ECO:0000313" key="5">
    <source>
        <dbReference type="EMBL" id="MTS29161.1"/>
    </source>
</evidence>
<protein>
    <recommendedName>
        <fullName evidence="4">DUF7601 domain-containing protein</fullName>
    </recommendedName>
</protein>
<keyword evidence="2" id="KW-0812">Transmembrane</keyword>
<dbReference type="Gene3D" id="2.60.40.1140">
    <property type="entry name" value="Collagen-binding surface protein Cna, B-type domain"/>
    <property type="match status" value="1"/>
</dbReference>